<name>A0A4Y8KLX0_9MICO</name>
<gene>
    <name evidence="1" type="ORF">E3T53_10300</name>
</gene>
<dbReference type="Pfam" id="PF06197">
    <property type="entry name" value="DUF998"/>
    <property type="match status" value="1"/>
</dbReference>
<evidence type="ECO:0000313" key="1">
    <source>
        <dbReference type="EMBL" id="TFD78563.1"/>
    </source>
</evidence>
<dbReference type="RefSeq" id="WP_134174138.1">
    <property type="nucleotide sequence ID" value="NZ_SODI01000001.1"/>
</dbReference>
<dbReference type="Proteomes" id="UP000298218">
    <property type="component" value="Unassembled WGS sequence"/>
</dbReference>
<dbReference type="OrthoDB" id="8159487at2"/>
<dbReference type="AlphaFoldDB" id="A0A4Y8KLX0"/>
<organism evidence="1 2">
    <name type="scientific">Cryobacterium psychrophilum</name>
    <dbReference type="NCBI Taxonomy" id="41988"/>
    <lineage>
        <taxon>Bacteria</taxon>
        <taxon>Bacillati</taxon>
        <taxon>Actinomycetota</taxon>
        <taxon>Actinomycetes</taxon>
        <taxon>Micrococcales</taxon>
        <taxon>Microbacteriaceae</taxon>
        <taxon>Cryobacterium</taxon>
    </lineage>
</organism>
<sequence>MTVTDPGSGTAEQRGVRSTGRTAARIAMVGVVVYVLVDVVLQFLPPHYSPISEAESNLAVGPYGWIMNLNFVGRMITCLAAATALATLGERGVLRRIGLWLFVLGGVCSGILAFFPTDVHEAGAPGLTTETSVGAVHLAVATVGFVAVLVGICVLTVWLSTSPVLPRARLVALVFTGVGVAGIVFLALTIAVLPDLLGLAERVCLLGILGWVFGVSRSIASNGTSTQSARPAR</sequence>
<keyword evidence="2" id="KW-1185">Reference proteome</keyword>
<evidence type="ECO:0000313" key="2">
    <source>
        <dbReference type="Proteomes" id="UP000298218"/>
    </source>
</evidence>
<comment type="caution">
    <text evidence="1">The sequence shown here is derived from an EMBL/GenBank/DDBJ whole genome shotgun (WGS) entry which is preliminary data.</text>
</comment>
<reference evidence="1 2" key="1">
    <citation type="submission" date="2019-03" db="EMBL/GenBank/DDBJ databases">
        <title>Genomics of glacier-inhabiting Cryobacterium strains.</title>
        <authorList>
            <person name="Liu Q."/>
            <person name="Xin Y.-H."/>
        </authorList>
    </citation>
    <scope>NUCLEOTIDE SEQUENCE [LARGE SCALE GENOMIC DNA]</scope>
    <source>
        <strain evidence="1 2">CGMCC 1.4292</strain>
    </source>
</reference>
<accession>A0A4Y8KLX0</accession>
<proteinExistence type="predicted"/>
<protein>
    <submittedName>
        <fullName evidence="1">DUF998 domain-containing protein</fullName>
    </submittedName>
</protein>
<dbReference type="EMBL" id="SOHQ01000028">
    <property type="protein sequence ID" value="TFD78563.1"/>
    <property type="molecule type" value="Genomic_DNA"/>
</dbReference>
<dbReference type="InterPro" id="IPR009339">
    <property type="entry name" value="DUF998"/>
</dbReference>